<gene>
    <name evidence="7" type="ORF">XD93_0165</name>
</gene>
<proteinExistence type="inferred from homology"/>
<comment type="caution">
    <text evidence="7">The sequence shown here is derived from an EMBL/GenBank/DDBJ whole genome shotgun (WGS) entry which is preliminary data.</text>
</comment>
<dbReference type="GO" id="GO:0033387">
    <property type="term" value="P:putrescine biosynthetic process from arginine, via ornithine"/>
    <property type="evidence" value="ECO:0007669"/>
    <property type="project" value="TreeGrafter"/>
</dbReference>
<dbReference type="InterPro" id="IPR029066">
    <property type="entry name" value="PLP-binding_barrel"/>
</dbReference>
<dbReference type="Pfam" id="PF02784">
    <property type="entry name" value="Orn_Arg_deC_N"/>
    <property type="match status" value="1"/>
</dbReference>
<dbReference type="Gene3D" id="2.40.37.10">
    <property type="entry name" value="Lyase, Ornithine Decarboxylase, Chain A, domain 1"/>
    <property type="match status" value="1"/>
</dbReference>
<evidence type="ECO:0000256" key="2">
    <source>
        <dbReference type="ARBA" id="ARBA00008872"/>
    </source>
</evidence>
<evidence type="ECO:0000313" key="7">
    <source>
        <dbReference type="EMBL" id="KUK77674.1"/>
    </source>
</evidence>
<dbReference type="AlphaFoldDB" id="A0A101HIW2"/>
<dbReference type="GO" id="GO:0005737">
    <property type="term" value="C:cytoplasm"/>
    <property type="evidence" value="ECO:0007669"/>
    <property type="project" value="TreeGrafter"/>
</dbReference>
<dbReference type="PRINTS" id="PR01179">
    <property type="entry name" value="ODADCRBXLASE"/>
</dbReference>
<dbReference type="GO" id="GO:0004586">
    <property type="term" value="F:ornithine decarboxylase activity"/>
    <property type="evidence" value="ECO:0007669"/>
    <property type="project" value="UniProtKB-EC"/>
</dbReference>
<dbReference type="Gene3D" id="3.20.20.10">
    <property type="entry name" value="Alanine racemase"/>
    <property type="match status" value="1"/>
</dbReference>
<feature type="active site" description="Proton donor" evidence="5">
    <location>
        <position position="316"/>
    </location>
</feature>
<name>A0A101HIW2_9BACT</name>
<accession>A0A101HIW2</accession>
<dbReference type="InterPro" id="IPR022644">
    <property type="entry name" value="De-COase2_N"/>
</dbReference>
<organism evidence="7 8">
    <name type="scientific">candidate division WS6 bacterium 34_10</name>
    <dbReference type="NCBI Taxonomy" id="1641389"/>
    <lineage>
        <taxon>Bacteria</taxon>
        <taxon>Candidatus Dojkabacteria</taxon>
    </lineage>
</organism>
<dbReference type="EC" id="4.1.1.17" evidence="7"/>
<dbReference type="PROSITE" id="PS00879">
    <property type="entry name" value="ODR_DC_2_2"/>
    <property type="match status" value="1"/>
</dbReference>
<protein>
    <submittedName>
        <fullName evidence="7">Ornithine decarboxylase</fullName>
        <ecNumber evidence="7">4.1.1.17</ecNumber>
    </submittedName>
</protein>
<feature type="modified residue" description="N6-(pyridoxal phosphate)lysine" evidence="5">
    <location>
        <position position="38"/>
    </location>
</feature>
<dbReference type="Proteomes" id="UP000053904">
    <property type="component" value="Unassembled WGS sequence"/>
</dbReference>
<evidence type="ECO:0000256" key="3">
    <source>
        <dbReference type="ARBA" id="ARBA00022898"/>
    </source>
</evidence>
<comment type="cofactor">
    <cofactor evidence="1 5">
        <name>pyridoxal 5'-phosphate</name>
        <dbReference type="ChEBI" id="CHEBI:597326"/>
    </cofactor>
</comment>
<sequence length="365" mass="41807">MKLPKTPIYQYKQKTCDRNIKEFNTFLKNKIDVYYAIKANNYEPLVKSMIEANYGFDVASIEEIEYVLSLGADPSKISFSAPTKLVRDIKQAAKYGIKQFAFDSIIEIDKIMKNVKDPILIARITANNSDAAFNLSVKFGITPEHYPEILEKVYKDKIPLKGVTFHVGSQNTSVTSWRSALRGAQDFINLAQEYGINISLLNIGGGIPVQYNGYVRHSKYYINKILQYIERFRERNRNIEKIIIEPGRALSANTTDLLVKVVNIKEYKNPPLLITDLSVFNGLIEPLEGFEYDIEALDDHKPRQKLKYYKVAGLSCDGCDIIKKKCLLPKSIKVGDYLRIKQAGAYTFVYKNFHMREFPKIVNIK</sequence>
<dbReference type="InterPro" id="IPR009006">
    <property type="entry name" value="Ala_racemase/Decarboxylase_C"/>
</dbReference>
<evidence type="ECO:0000256" key="4">
    <source>
        <dbReference type="ARBA" id="ARBA00023239"/>
    </source>
</evidence>
<dbReference type="EMBL" id="LGGO01000013">
    <property type="protein sequence ID" value="KUK77674.1"/>
    <property type="molecule type" value="Genomic_DNA"/>
</dbReference>
<comment type="similarity">
    <text evidence="2">Belongs to the Orn/Lys/Arg decarboxylase class-II family.</text>
</comment>
<keyword evidence="4 7" id="KW-0456">Lyase</keyword>
<evidence type="ECO:0000259" key="6">
    <source>
        <dbReference type="Pfam" id="PF02784"/>
    </source>
</evidence>
<dbReference type="PRINTS" id="PR01182">
    <property type="entry name" value="ORNDCRBXLASE"/>
</dbReference>
<evidence type="ECO:0000256" key="5">
    <source>
        <dbReference type="PIRSR" id="PIRSR600183-50"/>
    </source>
</evidence>
<dbReference type="InterPro" id="IPR022657">
    <property type="entry name" value="De-COase2_CS"/>
</dbReference>
<dbReference type="InterPro" id="IPR000183">
    <property type="entry name" value="Orn/DAP/Arg_de-COase"/>
</dbReference>
<dbReference type="PANTHER" id="PTHR11482:SF6">
    <property type="entry name" value="ORNITHINE DECARBOXYLASE 1-RELATED"/>
    <property type="match status" value="1"/>
</dbReference>
<evidence type="ECO:0000256" key="1">
    <source>
        <dbReference type="ARBA" id="ARBA00001933"/>
    </source>
</evidence>
<dbReference type="FunFam" id="3.20.20.10:FF:000008">
    <property type="entry name" value="Ornithine decarboxylase"/>
    <property type="match status" value="1"/>
</dbReference>
<dbReference type="SUPFAM" id="SSF51419">
    <property type="entry name" value="PLP-binding barrel"/>
    <property type="match status" value="1"/>
</dbReference>
<dbReference type="InterPro" id="IPR002433">
    <property type="entry name" value="Orn_de-COase"/>
</dbReference>
<dbReference type="SUPFAM" id="SSF50621">
    <property type="entry name" value="Alanine racemase C-terminal domain-like"/>
    <property type="match status" value="1"/>
</dbReference>
<dbReference type="PANTHER" id="PTHR11482">
    <property type="entry name" value="ARGININE/DIAMINOPIMELATE/ORNITHINE DECARBOXYLASE"/>
    <property type="match status" value="1"/>
</dbReference>
<evidence type="ECO:0000313" key="8">
    <source>
        <dbReference type="Proteomes" id="UP000053904"/>
    </source>
</evidence>
<reference evidence="8" key="1">
    <citation type="journal article" date="2015" name="MBio">
        <title>Genome-Resolved Metagenomic Analysis Reveals Roles for Candidate Phyla and Other Microbial Community Members in Biogeochemical Transformations in Oil Reservoirs.</title>
        <authorList>
            <person name="Hu P."/>
            <person name="Tom L."/>
            <person name="Singh A."/>
            <person name="Thomas B.C."/>
            <person name="Baker B.J."/>
            <person name="Piceno Y.M."/>
            <person name="Andersen G.L."/>
            <person name="Banfield J.F."/>
        </authorList>
    </citation>
    <scope>NUCLEOTIDE SEQUENCE [LARGE SCALE GENOMIC DNA]</scope>
</reference>
<feature type="domain" description="Orn/DAP/Arg decarboxylase 2 N-terminal" evidence="6">
    <location>
        <begin position="17"/>
        <end position="252"/>
    </location>
</feature>
<keyword evidence="3 5" id="KW-0663">Pyridoxal phosphate</keyword>